<evidence type="ECO:0000256" key="1">
    <source>
        <dbReference type="SAM" id="Phobius"/>
    </source>
</evidence>
<dbReference type="AlphaFoldDB" id="A0A1G1WNQ7"/>
<dbReference type="Pfam" id="PF13632">
    <property type="entry name" value="Glyco_trans_2_3"/>
    <property type="match status" value="1"/>
</dbReference>
<sequence length="498" mass="57873">MRNEIAKIGLTTRLLEIATGLSSLVILTSPFWASFFVPEIVAWFIILFDIYFFYKASLLGINSVRSYLRIKQTRQTNWLKKLKEENIDFSKIHHLVFIPTYREPLEILERTLHFLSKQEFPTKKIDIVIATEERESEADEKIKVLSAGYSNKFGHLWVTKHTLQPGEVAGKSSNLAFASREVKKLIEEAGYDKDLITVTSCDADVSLPEKYYSNLTYLFLRNENRYLRFWQGALVFYNNIWRVPIFVRVVHTIYSISGVAELMRPKSNFNYSTYSLSWRLLEETDFWDVDVVAEDWHLFFKAFFSHSGKIELESVFLPLHADAVEGQSYWKSAVAQYAQNRRWAWGATDVAYALKQFLRHRQDIPLSNFAFRFLAALQQHLLWPVTWWILTLGATIPPLINREFARTALGFYLPKVSGLILTTTTIFIVSVIVIDWLLRPPQPGTDKKRFSPLSILQYLLLPVTGFFFGSLPGMDAHTRLIFGKRIEYRATEKFVKKQ</sequence>
<dbReference type="EMBL" id="MHCZ01000039">
    <property type="protein sequence ID" value="OGY29241.1"/>
    <property type="molecule type" value="Genomic_DNA"/>
</dbReference>
<reference evidence="3 4" key="1">
    <citation type="journal article" date="2016" name="Nat. Commun.">
        <title>Thousands of microbial genomes shed light on interconnected biogeochemical processes in an aquifer system.</title>
        <authorList>
            <person name="Anantharaman K."/>
            <person name="Brown C.T."/>
            <person name="Hug L.A."/>
            <person name="Sharon I."/>
            <person name="Castelle C.J."/>
            <person name="Probst A.J."/>
            <person name="Thomas B.C."/>
            <person name="Singh A."/>
            <person name="Wilkins M.J."/>
            <person name="Karaoz U."/>
            <person name="Brodie E.L."/>
            <person name="Williams K.H."/>
            <person name="Hubbard S.S."/>
            <person name="Banfield J.F."/>
        </authorList>
    </citation>
    <scope>NUCLEOTIDE SEQUENCE [LARGE SCALE GENOMIC DNA]</scope>
</reference>
<name>A0A1G1WNQ7_9BACT</name>
<comment type="caution">
    <text evidence="3">The sequence shown here is derived from an EMBL/GenBank/DDBJ whole genome shotgun (WGS) entry which is preliminary data.</text>
</comment>
<keyword evidence="1" id="KW-0472">Membrane</keyword>
<evidence type="ECO:0000313" key="3">
    <source>
        <dbReference type="EMBL" id="OGY29241.1"/>
    </source>
</evidence>
<proteinExistence type="predicted"/>
<dbReference type="PANTHER" id="PTHR36851">
    <property type="entry name" value="UNNAMED PRODUCT"/>
    <property type="match status" value="1"/>
</dbReference>
<organism evidence="3 4">
    <name type="scientific">Candidatus Woykebacteria bacterium RIFCSPHIGHO2_12_FULL_45_10</name>
    <dbReference type="NCBI Taxonomy" id="1802603"/>
    <lineage>
        <taxon>Bacteria</taxon>
        <taxon>Candidatus Woykeibacteriota</taxon>
    </lineage>
</organism>
<gene>
    <name evidence="3" type="ORF">A3F35_01630</name>
</gene>
<dbReference type="SUPFAM" id="SSF53448">
    <property type="entry name" value="Nucleotide-diphospho-sugar transferases"/>
    <property type="match status" value="1"/>
</dbReference>
<evidence type="ECO:0000259" key="2">
    <source>
        <dbReference type="Pfam" id="PF13632"/>
    </source>
</evidence>
<dbReference type="Gene3D" id="3.90.550.10">
    <property type="entry name" value="Spore Coat Polysaccharide Biosynthesis Protein SpsA, Chain A"/>
    <property type="match status" value="1"/>
</dbReference>
<feature type="transmembrane region" description="Helical" evidence="1">
    <location>
        <begin position="450"/>
        <end position="471"/>
    </location>
</feature>
<dbReference type="InterPro" id="IPR001173">
    <property type="entry name" value="Glyco_trans_2-like"/>
</dbReference>
<protein>
    <recommendedName>
        <fullName evidence="2">Glycosyltransferase 2-like domain-containing protein</fullName>
    </recommendedName>
</protein>
<evidence type="ECO:0000313" key="4">
    <source>
        <dbReference type="Proteomes" id="UP000178068"/>
    </source>
</evidence>
<feature type="transmembrane region" description="Helical" evidence="1">
    <location>
        <begin position="12"/>
        <end position="34"/>
    </location>
</feature>
<feature type="transmembrane region" description="Helical" evidence="1">
    <location>
        <begin position="40"/>
        <end position="61"/>
    </location>
</feature>
<dbReference type="PANTHER" id="PTHR36851:SF1">
    <property type="entry name" value="GLYCO_TRANS_2-LIKE DOMAIN-CONTAINING PROTEIN"/>
    <property type="match status" value="1"/>
</dbReference>
<dbReference type="Proteomes" id="UP000178068">
    <property type="component" value="Unassembled WGS sequence"/>
</dbReference>
<accession>A0A1G1WNQ7</accession>
<dbReference type="InterPro" id="IPR029044">
    <property type="entry name" value="Nucleotide-diphossugar_trans"/>
</dbReference>
<dbReference type="STRING" id="1802603.A3F35_01630"/>
<keyword evidence="1" id="KW-0812">Transmembrane</keyword>
<feature type="domain" description="Glycosyltransferase 2-like" evidence="2">
    <location>
        <begin position="200"/>
        <end position="390"/>
    </location>
</feature>
<keyword evidence="1" id="KW-1133">Transmembrane helix</keyword>
<feature type="transmembrane region" description="Helical" evidence="1">
    <location>
        <begin position="420"/>
        <end position="438"/>
    </location>
</feature>